<accession>A0AAJ2DCA3</accession>
<dbReference type="Gene3D" id="3.40.50.2300">
    <property type="match status" value="1"/>
</dbReference>
<name>A0AAJ2DCA3_SERFO</name>
<gene>
    <name evidence="3" type="ORF">RDT67_11745</name>
</gene>
<organism evidence="3 4">
    <name type="scientific">Serratia fonticola</name>
    <dbReference type="NCBI Taxonomy" id="47917"/>
    <lineage>
        <taxon>Bacteria</taxon>
        <taxon>Pseudomonadati</taxon>
        <taxon>Pseudomonadota</taxon>
        <taxon>Gammaproteobacteria</taxon>
        <taxon>Enterobacterales</taxon>
        <taxon>Yersiniaceae</taxon>
        <taxon>Serratia</taxon>
    </lineage>
</organism>
<feature type="domain" description="HTH luxR-type" evidence="2">
    <location>
        <begin position="142"/>
        <end position="207"/>
    </location>
</feature>
<dbReference type="SUPFAM" id="SSF46894">
    <property type="entry name" value="C-terminal effector domain of the bipartite response regulators"/>
    <property type="match status" value="1"/>
</dbReference>
<dbReference type="InterPro" id="IPR000792">
    <property type="entry name" value="Tscrpt_reg_LuxR_C"/>
</dbReference>
<dbReference type="RefSeq" id="WP_309047456.1">
    <property type="nucleotide sequence ID" value="NZ_JAVIGA010000010.1"/>
</dbReference>
<evidence type="ECO:0000256" key="1">
    <source>
        <dbReference type="ARBA" id="ARBA00023125"/>
    </source>
</evidence>
<dbReference type="InterPro" id="IPR016032">
    <property type="entry name" value="Sig_transdc_resp-reg_C-effctor"/>
</dbReference>
<dbReference type="GO" id="GO:0003677">
    <property type="term" value="F:DNA binding"/>
    <property type="evidence" value="ECO:0007669"/>
    <property type="project" value="UniProtKB-KW"/>
</dbReference>
<comment type="caution">
    <text evidence="3">The sequence shown here is derived from an EMBL/GenBank/DDBJ whole genome shotgun (WGS) entry which is preliminary data.</text>
</comment>
<dbReference type="SMART" id="SM00421">
    <property type="entry name" value="HTH_LUXR"/>
    <property type="match status" value="1"/>
</dbReference>
<evidence type="ECO:0000259" key="2">
    <source>
        <dbReference type="PROSITE" id="PS50043"/>
    </source>
</evidence>
<dbReference type="AlphaFoldDB" id="A0AAJ2DCA3"/>
<protein>
    <recommendedName>
        <fullName evidence="2">HTH luxR-type domain-containing protein</fullName>
    </recommendedName>
</protein>
<reference evidence="3" key="1">
    <citation type="submission" date="2023-08" db="EMBL/GenBank/DDBJ databases">
        <title>The Comparative Genomic Analysis of Yersiniaceae from Polar Regions.</title>
        <authorList>
            <person name="Goncharov A."/>
            <person name="Aslanov B."/>
            <person name="Kolodzhieva V."/>
            <person name="Azarov D."/>
            <person name="Mochov A."/>
            <person name="Lebedeva E."/>
        </authorList>
    </citation>
    <scope>NUCLEOTIDE SEQUENCE</scope>
    <source>
        <strain evidence="3">Vf</strain>
    </source>
</reference>
<evidence type="ECO:0000313" key="4">
    <source>
        <dbReference type="Proteomes" id="UP001224622"/>
    </source>
</evidence>
<sequence length="213" mass="23678">MNAFNLSKKNIILTDLTPVNAFGVRSSLESVNGGDYTVVNINNVWDIGNVTDRTIALVILSISKECGNTLDSIKKAWKISSSGIPVLLFSDVLNAKLYALIASLGINGVMFYKESSSVFLDIFFSIMNKERRFGPYVLEQMDWKVPALLTPAETNLVFDFLEGKRVTDIAKKNGRNIKTISTQKTSIMKRLNINNNSEFSALGGVLNRFSFYT</sequence>
<proteinExistence type="predicted"/>
<dbReference type="Proteomes" id="UP001224622">
    <property type="component" value="Unassembled WGS sequence"/>
</dbReference>
<keyword evidence="1" id="KW-0238">DNA-binding</keyword>
<dbReference type="EMBL" id="JAVIGA010000010">
    <property type="protein sequence ID" value="MDQ9127105.1"/>
    <property type="molecule type" value="Genomic_DNA"/>
</dbReference>
<dbReference type="GO" id="GO:0006355">
    <property type="term" value="P:regulation of DNA-templated transcription"/>
    <property type="evidence" value="ECO:0007669"/>
    <property type="project" value="InterPro"/>
</dbReference>
<dbReference type="PROSITE" id="PS50043">
    <property type="entry name" value="HTH_LUXR_2"/>
    <property type="match status" value="1"/>
</dbReference>
<evidence type="ECO:0000313" key="3">
    <source>
        <dbReference type="EMBL" id="MDQ9127105.1"/>
    </source>
</evidence>